<evidence type="ECO:0000259" key="1">
    <source>
        <dbReference type="Pfam" id="PF14291"/>
    </source>
</evidence>
<evidence type="ECO:0000313" key="3">
    <source>
        <dbReference type="Proteomes" id="UP000683360"/>
    </source>
</evidence>
<proteinExistence type="predicted"/>
<sequence>MSESFNARIKRNREVLSCIIDAILLCGKQNLAIGSHEEKHSNLIALLHMRAKDNIVLADHLAFADPQKKYTSPDIQIELIEICADQIISTLVQDCNDSKYFGFMSDEATDCATKEQAAICVRFLTRRQSQFERNFLASRKHPEQQERHWLNFSGTTRIERDRC</sequence>
<feature type="domain" description="DUF4371" evidence="1">
    <location>
        <begin position="36"/>
        <end position="129"/>
    </location>
</feature>
<comment type="caution">
    <text evidence="2">The sequence shown here is derived from an EMBL/GenBank/DDBJ whole genome shotgun (WGS) entry which is preliminary data.</text>
</comment>
<dbReference type="Pfam" id="PF14291">
    <property type="entry name" value="DUF4371"/>
    <property type="match status" value="1"/>
</dbReference>
<organism evidence="2 3">
    <name type="scientific">Mytilus edulis</name>
    <name type="common">Blue mussel</name>
    <dbReference type="NCBI Taxonomy" id="6550"/>
    <lineage>
        <taxon>Eukaryota</taxon>
        <taxon>Metazoa</taxon>
        <taxon>Spiralia</taxon>
        <taxon>Lophotrochozoa</taxon>
        <taxon>Mollusca</taxon>
        <taxon>Bivalvia</taxon>
        <taxon>Autobranchia</taxon>
        <taxon>Pteriomorphia</taxon>
        <taxon>Mytilida</taxon>
        <taxon>Mytiloidea</taxon>
        <taxon>Mytilidae</taxon>
        <taxon>Mytilinae</taxon>
        <taxon>Mytilus</taxon>
    </lineage>
</organism>
<dbReference type="EMBL" id="CAJPWZ010002637">
    <property type="protein sequence ID" value="CAG2242205.1"/>
    <property type="molecule type" value="Genomic_DNA"/>
</dbReference>
<dbReference type="Proteomes" id="UP000683360">
    <property type="component" value="Unassembled WGS sequence"/>
</dbReference>
<reference evidence="2" key="1">
    <citation type="submission" date="2021-03" db="EMBL/GenBank/DDBJ databases">
        <authorList>
            <person name="Bekaert M."/>
        </authorList>
    </citation>
    <scope>NUCLEOTIDE SEQUENCE</scope>
</reference>
<accession>A0A8S3UIT8</accession>
<dbReference type="OrthoDB" id="6158035at2759"/>
<evidence type="ECO:0000313" key="2">
    <source>
        <dbReference type="EMBL" id="CAG2242205.1"/>
    </source>
</evidence>
<protein>
    <recommendedName>
        <fullName evidence="1">DUF4371 domain-containing protein</fullName>
    </recommendedName>
</protein>
<keyword evidence="3" id="KW-1185">Reference proteome</keyword>
<dbReference type="PANTHER" id="PTHR45749:SF21">
    <property type="entry name" value="DUF4371 DOMAIN-CONTAINING PROTEIN"/>
    <property type="match status" value="1"/>
</dbReference>
<name>A0A8S3UIT8_MYTED</name>
<dbReference type="PANTHER" id="PTHR45749">
    <property type="match status" value="1"/>
</dbReference>
<dbReference type="InterPro" id="IPR025398">
    <property type="entry name" value="DUF4371"/>
</dbReference>
<dbReference type="AlphaFoldDB" id="A0A8S3UIT8"/>
<gene>
    <name evidence="2" type="ORF">MEDL_54421</name>
</gene>